<reference evidence="2 3" key="1">
    <citation type="submission" date="2024-09" db="EMBL/GenBank/DDBJ databases">
        <authorList>
            <person name="Sun Q."/>
            <person name="Mori K."/>
        </authorList>
    </citation>
    <scope>NUCLEOTIDE SEQUENCE [LARGE SCALE GENOMIC DNA]</scope>
    <source>
        <strain evidence="2 3">JCM 13503</strain>
    </source>
</reference>
<evidence type="ECO:0000313" key="2">
    <source>
        <dbReference type="EMBL" id="MFB9993787.1"/>
    </source>
</evidence>
<evidence type="ECO:0000313" key="3">
    <source>
        <dbReference type="Proteomes" id="UP001589733"/>
    </source>
</evidence>
<protein>
    <recommendedName>
        <fullName evidence="4">DUF4064 domain-containing protein</fullName>
    </recommendedName>
</protein>
<dbReference type="EMBL" id="JBHLYR010000055">
    <property type="protein sequence ID" value="MFB9993787.1"/>
    <property type="molecule type" value="Genomic_DNA"/>
</dbReference>
<proteinExistence type="predicted"/>
<evidence type="ECO:0008006" key="4">
    <source>
        <dbReference type="Google" id="ProtNLM"/>
    </source>
</evidence>
<keyword evidence="1" id="KW-0812">Transmembrane</keyword>
<comment type="caution">
    <text evidence="2">The sequence shown here is derived from an EMBL/GenBank/DDBJ whole genome shotgun (WGS) entry which is preliminary data.</text>
</comment>
<dbReference type="Proteomes" id="UP001589733">
    <property type="component" value="Unassembled WGS sequence"/>
</dbReference>
<feature type="transmembrane region" description="Helical" evidence="1">
    <location>
        <begin position="63"/>
        <end position="83"/>
    </location>
</feature>
<evidence type="ECO:0000256" key="1">
    <source>
        <dbReference type="SAM" id="Phobius"/>
    </source>
</evidence>
<keyword evidence="1" id="KW-1133">Transmembrane helix</keyword>
<sequence>MKPQKLSWVTTPLLILFIFQLLGLLVLPFLAPLMNTILGAAATDPTSGITDDQLGLLKIFTGATLWVSFIIAAAWAAFTFLTYRAAGQGRGWARVAAIVIAILSLLNFPIGTILGVLILIGAFDPEVQRFISR</sequence>
<gene>
    <name evidence="2" type="ORF">ACFFLM_17655</name>
</gene>
<keyword evidence="3" id="KW-1185">Reference proteome</keyword>
<dbReference type="RefSeq" id="WP_380013303.1">
    <property type="nucleotide sequence ID" value="NZ_JBHLYR010000055.1"/>
</dbReference>
<accession>A0ABV6B3G5</accession>
<keyword evidence="1" id="KW-0472">Membrane</keyword>
<name>A0ABV6B3G5_9DEIO</name>
<feature type="transmembrane region" description="Helical" evidence="1">
    <location>
        <begin position="95"/>
        <end position="123"/>
    </location>
</feature>
<organism evidence="2 3">
    <name type="scientific">Deinococcus oregonensis</name>
    <dbReference type="NCBI Taxonomy" id="1805970"/>
    <lineage>
        <taxon>Bacteria</taxon>
        <taxon>Thermotogati</taxon>
        <taxon>Deinococcota</taxon>
        <taxon>Deinococci</taxon>
        <taxon>Deinococcales</taxon>
        <taxon>Deinococcaceae</taxon>
        <taxon>Deinococcus</taxon>
    </lineage>
</organism>